<dbReference type="GO" id="GO:0005886">
    <property type="term" value="C:plasma membrane"/>
    <property type="evidence" value="ECO:0007669"/>
    <property type="project" value="TreeGrafter"/>
</dbReference>
<keyword evidence="7 16" id="KW-1133">Transmembrane helix</keyword>
<evidence type="ECO:0000313" key="17">
    <source>
        <dbReference type="EMBL" id="OGM56919.1"/>
    </source>
</evidence>
<dbReference type="GO" id="GO:0015648">
    <property type="term" value="F:lipid-linked peptidoglycan transporter activity"/>
    <property type="evidence" value="ECO:0007669"/>
    <property type="project" value="TreeGrafter"/>
</dbReference>
<feature type="transmembrane region" description="Helical" evidence="16">
    <location>
        <begin position="39"/>
        <end position="57"/>
    </location>
</feature>
<evidence type="ECO:0000256" key="8">
    <source>
        <dbReference type="ARBA" id="ARBA00023136"/>
    </source>
</evidence>
<dbReference type="EMBL" id="MGGZ01000021">
    <property type="protein sequence ID" value="OGM56919.1"/>
    <property type="molecule type" value="Genomic_DNA"/>
</dbReference>
<evidence type="ECO:0000256" key="9">
    <source>
        <dbReference type="ARBA" id="ARBA00032370"/>
    </source>
</evidence>
<proteinExistence type="inferred from homology"/>
<dbReference type="Pfam" id="PF01098">
    <property type="entry name" value="FTSW_RODA_SPOVE"/>
    <property type="match status" value="1"/>
</dbReference>
<reference evidence="17 18" key="1">
    <citation type="journal article" date="2016" name="Nat. Commun.">
        <title>Thousands of microbial genomes shed light on interconnected biogeochemical processes in an aquifer system.</title>
        <authorList>
            <person name="Anantharaman K."/>
            <person name="Brown C.T."/>
            <person name="Hug L.A."/>
            <person name="Sharon I."/>
            <person name="Castelle C.J."/>
            <person name="Probst A.J."/>
            <person name="Thomas B.C."/>
            <person name="Singh A."/>
            <person name="Wilkins M.J."/>
            <person name="Karaoz U."/>
            <person name="Brodie E.L."/>
            <person name="Williams K.H."/>
            <person name="Hubbard S.S."/>
            <person name="Banfield J.F."/>
        </authorList>
    </citation>
    <scope>NUCLEOTIDE SEQUENCE [LARGE SCALE GENOMIC DNA]</scope>
</reference>
<evidence type="ECO:0000256" key="12">
    <source>
        <dbReference type="ARBA" id="ARBA00041185"/>
    </source>
</evidence>
<comment type="caution">
    <text evidence="17">The sequence shown here is derived from an EMBL/GenBank/DDBJ whole genome shotgun (WGS) entry which is preliminary data.</text>
</comment>
<name>A0A1F8AZH7_9BACT</name>
<feature type="transmembrane region" description="Helical" evidence="16">
    <location>
        <begin position="293"/>
        <end position="312"/>
    </location>
</feature>
<keyword evidence="3" id="KW-0808">Transferase</keyword>
<comment type="similarity">
    <text evidence="11">Belongs to the SEDS family. FtsW subfamily.</text>
</comment>
<sequence length="353" mass="38350">MQKIMISKRLDIPFIVGIGFLVTLSIIVLRSVAPSLFPLYFLYLILAILVFYFLFQIDFEVISLFSRHFYIGSIVLLLITLLIGQVTRGAVRWIPIGPLTIQPAEIVRPLLLVFFANYLTEKEINLKRFLNAVGLLALPAFLILVQPSLGVAVITVVGFVGVFLATNVQKKYFLFAILVFLALAPILWGILAPYQQQRVLTFMNPSQDPYGTGYNAIQSMISVGSGRLLGRGLGRGVQTQLAFLPEKHTDFIFAAVAEELGFVGAGLLLAGGFFILIKLILIIENSSSPAARAYVSGFFLTFFVQSLVHVGMNLGLLPITGVPFPLVSAGGSSLLASSIGLAIAMGAKRKVPA</sequence>
<feature type="transmembrane region" description="Helical" evidence="16">
    <location>
        <begin position="12"/>
        <end position="33"/>
    </location>
</feature>
<dbReference type="GO" id="GO:0009252">
    <property type="term" value="P:peptidoglycan biosynthetic process"/>
    <property type="evidence" value="ECO:0007669"/>
    <property type="project" value="UniProtKB-KW"/>
</dbReference>
<gene>
    <name evidence="17" type="ORF">A3E46_01125</name>
</gene>
<evidence type="ECO:0000256" key="1">
    <source>
        <dbReference type="ARBA" id="ARBA00004141"/>
    </source>
</evidence>
<evidence type="ECO:0000256" key="14">
    <source>
        <dbReference type="ARBA" id="ARBA00044770"/>
    </source>
</evidence>
<evidence type="ECO:0000256" key="11">
    <source>
        <dbReference type="ARBA" id="ARBA00038053"/>
    </source>
</evidence>
<keyword evidence="5" id="KW-0133">Cell shape</keyword>
<feature type="transmembrane region" description="Helical" evidence="16">
    <location>
        <begin position="324"/>
        <end position="347"/>
    </location>
</feature>
<keyword evidence="6" id="KW-0573">Peptidoglycan synthesis</keyword>
<feature type="transmembrane region" description="Helical" evidence="16">
    <location>
        <begin position="260"/>
        <end position="281"/>
    </location>
</feature>
<dbReference type="GO" id="GO:0008360">
    <property type="term" value="P:regulation of cell shape"/>
    <property type="evidence" value="ECO:0007669"/>
    <property type="project" value="UniProtKB-KW"/>
</dbReference>
<evidence type="ECO:0000256" key="7">
    <source>
        <dbReference type="ARBA" id="ARBA00022989"/>
    </source>
</evidence>
<keyword evidence="8 16" id="KW-0472">Membrane</keyword>
<dbReference type="InterPro" id="IPR001182">
    <property type="entry name" value="FtsW/RodA"/>
</dbReference>
<comment type="subcellular location">
    <subcellularLocation>
        <location evidence="1">Membrane</location>
        <topology evidence="1">Multi-pass membrane protein</topology>
    </subcellularLocation>
</comment>
<evidence type="ECO:0000256" key="16">
    <source>
        <dbReference type="SAM" id="Phobius"/>
    </source>
</evidence>
<evidence type="ECO:0000313" key="18">
    <source>
        <dbReference type="Proteomes" id="UP000178313"/>
    </source>
</evidence>
<feature type="transmembrane region" description="Helical" evidence="16">
    <location>
        <begin position="172"/>
        <end position="194"/>
    </location>
</feature>
<keyword evidence="4 16" id="KW-0812">Transmembrane</keyword>
<evidence type="ECO:0000256" key="10">
    <source>
        <dbReference type="ARBA" id="ARBA00033270"/>
    </source>
</evidence>
<protein>
    <recommendedName>
        <fullName evidence="12">Probable peptidoglycan glycosyltransferase FtsW</fullName>
        <ecNumber evidence="14">2.4.99.28</ecNumber>
    </recommendedName>
    <alternativeName>
        <fullName evidence="13">Cell division protein FtsW</fullName>
    </alternativeName>
    <alternativeName>
        <fullName evidence="10">Cell wall polymerase</fullName>
    </alternativeName>
    <alternativeName>
        <fullName evidence="9">Peptidoglycan polymerase</fullName>
    </alternativeName>
</protein>
<feature type="transmembrane region" description="Helical" evidence="16">
    <location>
        <begin position="69"/>
        <end position="87"/>
    </location>
</feature>
<evidence type="ECO:0000256" key="3">
    <source>
        <dbReference type="ARBA" id="ARBA00022679"/>
    </source>
</evidence>
<keyword evidence="2" id="KW-0328">Glycosyltransferase</keyword>
<evidence type="ECO:0000256" key="5">
    <source>
        <dbReference type="ARBA" id="ARBA00022960"/>
    </source>
</evidence>
<dbReference type="GO" id="GO:0008955">
    <property type="term" value="F:peptidoglycan glycosyltransferase activity"/>
    <property type="evidence" value="ECO:0007669"/>
    <property type="project" value="UniProtKB-EC"/>
</dbReference>
<dbReference type="STRING" id="1802513.A3E46_01125"/>
<dbReference type="AlphaFoldDB" id="A0A1F8AZH7"/>
<evidence type="ECO:0000256" key="2">
    <source>
        <dbReference type="ARBA" id="ARBA00022676"/>
    </source>
</evidence>
<feature type="transmembrane region" description="Helical" evidence="16">
    <location>
        <begin position="149"/>
        <end position="165"/>
    </location>
</feature>
<evidence type="ECO:0000256" key="13">
    <source>
        <dbReference type="ARBA" id="ARBA00041418"/>
    </source>
</evidence>
<evidence type="ECO:0000256" key="15">
    <source>
        <dbReference type="ARBA" id="ARBA00049902"/>
    </source>
</evidence>
<dbReference type="Proteomes" id="UP000178313">
    <property type="component" value="Unassembled WGS sequence"/>
</dbReference>
<comment type="catalytic activity">
    <reaction evidence="15">
        <text>[GlcNAc-(1-&gt;4)-Mur2Ac(oyl-L-Ala-gamma-D-Glu-L-Lys-D-Ala-D-Ala)](n)-di-trans,octa-cis-undecaprenyl diphosphate + beta-D-GlcNAc-(1-&gt;4)-Mur2Ac(oyl-L-Ala-gamma-D-Glu-L-Lys-D-Ala-D-Ala)-di-trans,octa-cis-undecaprenyl diphosphate = [GlcNAc-(1-&gt;4)-Mur2Ac(oyl-L-Ala-gamma-D-Glu-L-Lys-D-Ala-D-Ala)](n+1)-di-trans,octa-cis-undecaprenyl diphosphate + di-trans,octa-cis-undecaprenyl diphosphate + H(+)</text>
        <dbReference type="Rhea" id="RHEA:23708"/>
        <dbReference type="Rhea" id="RHEA-COMP:9602"/>
        <dbReference type="Rhea" id="RHEA-COMP:9603"/>
        <dbReference type="ChEBI" id="CHEBI:15378"/>
        <dbReference type="ChEBI" id="CHEBI:58405"/>
        <dbReference type="ChEBI" id="CHEBI:60033"/>
        <dbReference type="ChEBI" id="CHEBI:78435"/>
        <dbReference type="EC" id="2.4.99.28"/>
    </reaction>
</comment>
<evidence type="ECO:0000256" key="6">
    <source>
        <dbReference type="ARBA" id="ARBA00022984"/>
    </source>
</evidence>
<dbReference type="PANTHER" id="PTHR30474:SF2">
    <property type="entry name" value="PEPTIDOGLYCAN GLYCOSYLTRANSFERASE FTSW-RELATED"/>
    <property type="match status" value="1"/>
</dbReference>
<evidence type="ECO:0000256" key="4">
    <source>
        <dbReference type="ARBA" id="ARBA00022692"/>
    </source>
</evidence>
<dbReference type="EC" id="2.4.99.28" evidence="14"/>
<dbReference type="GO" id="GO:0032153">
    <property type="term" value="C:cell division site"/>
    <property type="evidence" value="ECO:0007669"/>
    <property type="project" value="TreeGrafter"/>
</dbReference>
<organism evidence="17 18">
    <name type="scientific">Candidatus Woesebacteria bacterium RIFCSPHIGHO2_12_FULL_46_16</name>
    <dbReference type="NCBI Taxonomy" id="1802513"/>
    <lineage>
        <taxon>Bacteria</taxon>
        <taxon>Candidatus Woeseibacteriota</taxon>
    </lineage>
</organism>
<dbReference type="GO" id="GO:0051301">
    <property type="term" value="P:cell division"/>
    <property type="evidence" value="ECO:0007669"/>
    <property type="project" value="InterPro"/>
</dbReference>
<accession>A0A1F8AZH7</accession>
<dbReference type="PANTHER" id="PTHR30474">
    <property type="entry name" value="CELL CYCLE PROTEIN"/>
    <property type="match status" value="1"/>
</dbReference>